<dbReference type="EMBL" id="BGZK01003531">
    <property type="protein sequence ID" value="GBP02265.1"/>
    <property type="molecule type" value="Genomic_DNA"/>
</dbReference>
<feature type="region of interest" description="Disordered" evidence="1">
    <location>
        <begin position="1"/>
        <end position="43"/>
    </location>
</feature>
<accession>A0A4C1SJT4</accession>
<reference evidence="2 3" key="1">
    <citation type="journal article" date="2019" name="Commun. Biol.">
        <title>The bagworm genome reveals a unique fibroin gene that provides high tensile strength.</title>
        <authorList>
            <person name="Kono N."/>
            <person name="Nakamura H."/>
            <person name="Ohtoshi R."/>
            <person name="Tomita M."/>
            <person name="Numata K."/>
            <person name="Arakawa K."/>
        </authorList>
    </citation>
    <scope>NUCLEOTIDE SEQUENCE [LARGE SCALE GENOMIC DNA]</scope>
</reference>
<evidence type="ECO:0000256" key="1">
    <source>
        <dbReference type="SAM" id="MobiDB-lite"/>
    </source>
</evidence>
<organism evidence="2 3">
    <name type="scientific">Eumeta variegata</name>
    <name type="common">Bagworm moth</name>
    <name type="synonym">Eumeta japonica</name>
    <dbReference type="NCBI Taxonomy" id="151549"/>
    <lineage>
        <taxon>Eukaryota</taxon>
        <taxon>Metazoa</taxon>
        <taxon>Ecdysozoa</taxon>
        <taxon>Arthropoda</taxon>
        <taxon>Hexapoda</taxon>
        <taxon>Insecta</taxon>
        <taxon>Pterygota</taxon>
        <taxon>Neoptera</taxon>
        <taxon>Endopterygota</taxon>
        <taxon>Lepidoptera</taxon>
        <taxon>Glossata</taxon>
        <taxon>Ditrysia</taxon>
        <taxon>Tineoidea</taxon>
        <taxon>Psychidae</taxon>
        <taxon>Oiketicinae</taxon>
        <taxon>Eumeta</taxon>
    </lineage>
</organism>
<dbReference type="AlphaFoldDB" id="A0A4C1SJT4"/>
<gene>
    <name evidence="2" type="ORF">EVAR_68343_1</name>
</gene>
<keyword evidence="3" id="KW-1185">Reference proteome</keyword>
<dbReference type="Proteomes" id="UP000299102">
    <property type="component" value="Unassembled WGS sequence"/>
</dbReference>
<feature type="compositionally biased region" description="Gly residues" evidence="1">
    <location>
        <begin position="22"/>
        <end position="41"/>
    </location>
</feature>
<sequence length="210" mass="22640">MVPKSGGETRVVNIPPPAGRQAGQGGRRQTPAGGGQRGGGSTKPPVVGAFSCKYQRFQTACRPGRAPAVGAATRLVRDFLQFVLRCPERFAGNVRYRIWLCPVFRDSGSLNLDYPKSIVPYFLRKSNTMIDYVVFDVSLASFVRRITTYVFYYVIAPVGSSDLTSARLSHSRSFVSVFKIETSPAGGGRRAAGRARVDIGGGGSVDINSN</sequence>
<evidence type="ECO:0000313" key="2">
    <source>
        <dbReference type="EMBL" id="GBP02265.1"/>
    </source>
</evidence>
<protein>
    <submittedName>
        <fullName evidence="2">Uncharacterized protein</fullName>
    </submittedName>
</protein>
<evidence type="ECO:0000313" key="3">
    <source>
        <dbReference type="Proteomes" id="UP000299102"/>
    </source>
</evidence>
<name>A0A4C1SJT4_EUMVA</name>
<proteinExistence type="predicted"/>
<comment type="caution">
    <text evidence="2">The sequence shown here is derived from an EMBL/GenBank/DDBJ whole genome shotgun (WGS) entry which is preliminary data.</text>
</comment>